<dbReference type="PROSITE" id="PS51371">
    <property type="entry name" value="CBS"/>
    <property type="match status" value="1"/>
</dbReference>
<dbReference type="EMBL" id="SISG01000001">
    <property type="protein sequence ID" value="TBN55962.1"/>
    <property type="molecule type" value="Genomic_DNA"/>
</dbReference>
<name>A0A4Q9GMG4_9MICO</name>
<dbReference type="Gene3D" id="3.90.550.10">
    <property type="entry name" value="Spore Coat Polysaccharide Biosynthesis Protein SpsA, Chain A"/>
    <property type="match status" value="1"/>
</dbReference>
<dbReference type="InterPro" id="IPR000644">
    <property type="entry name" value="CBS_dom"/>
</dbReference>
<dbReference type="Gene3D" id="3.10.580.10">
    <property type="entry name" value="CBS-domain"/>
    <property type="match status" value="1"/>
</dbReference>
<reference evidence="4" key="1">
    <citation type="submission" date="2019-02" db="EMBL/GenBank/DDBJ databases">
        <title>Glaciihabitans arcticus sp. nov., a psychrotolerant bacterium isolated from polar soil.</title>
        <authorList>
            <person name="Dahal R.H."/>
        </authorList>
    </citation>
    <scope>NUCLEOTIDE SEQUENCE [LARGE SCALE GENOMIC DNA]</scope>
    <source>
        <strain evidence="4">RP-3-7</strain>
    </source>
</reference>
<dbReference type="AlphaFoldDB" id="A0A4Q9GMG4"/>
<dbReference type="InterPro" id="IPR005835">
    <property type="entry name" value="NTP_transferase_dom"/>
</dbReference>
<keyword evidence="4" id="KW-1185">Reference proteome</keyword>
<dbReference type="Pfam" id="PF00571">
    <property type="entry name" value="CBS"/>
    <property type="match status" value="1"/>
</dbReference>
<gene>
    <name evidence="3" type="ORF">EYE40_00315</name>
</gene>
<proteinExistence type="predicted"/>
<evidence type="ECO:0000256" key="1">
    <source>
        <dbReference type="PROSITE-ProRule" id="PRU00703"/>
    </source>
</evidence>
<dbReference type="InterPro" id="IPR046342">
    <property type="entry name" value="CBS_dom_sf"/>
</dbReference>
<accession>A0A4Q9GMG4</accession>
<evidence type="ECO:0000259" key="2">
    <source>
        <dbReference type="PROSITE" id="PS51371"/>
    </source>
</evidence>
<keyword evidence="1" id="KW-0129">CBS domain</keyword>
<evidence type="ECO:0000313" key="4">
    <source>
        <dbReference type="Proteomes" id="UP000294194"/>
    </source>
</evidence>
<dbReference type="RefSeq" id="WP_130980073.1">
    <property type="nucleotide sequence ID" value="NZ_SISG01000001.1"/>
</dbReference>
<dbReference type="Proteomes" id="UP000294194">
    <property type="component" value="Unassembled WGS sequence"/>
</dbReference>
<dbReference type="CDD" id="cd04607">
    <property type="entry name" value="CBS_pair_NTP_transferase_assoc"/>
    <property type="match status" value="1"/>
</dbReference>
<dbReference type="Pfam" id="PF00483">
    <property type="entry name" value="NTP_transferase"/>
    <property type="match status" value="1"/>
</dbReference>
<feature type="domain" description="CBS" evidence="2">
    <location>
        <begin position="1"/>
        <end position="57"/>
    </location>
</feature>
<sequence length="348" mass="37903">MDITAVSVAPEASVRDVIAAIDASRRQIALIVDADSRLQGVVTDGDVRRGILRGVSLEAPATEIMNPKPHTATVLDEHDDMVALMKKFEIRHLPVLDVAGRLVDLFAGEDGRSHVVSTPVVLMAGGRGQRLYPLTKDVPKPMLPIGDVPLLEIILRNLAAQGFVNVYISVNYLAEVIEQHVGDGSALGLKVTYVHEDKPLGTAGALAQLHGVIGEPFVVMNSDLLTHVNLRRLLNFHLKQRAIGTVGVREHVFEIPYGVVNLDGARVESMVEKPLHRSLVNAGIYALDPSALALLPEDEYCDMPTLLGLIMQQGDTVSAFPIHEQWLDVGRPEDLNQARSDSEKWTNS</sequence>
<dbReference type="InterPro" id="IPR050486">
    <property type="entry name" value="Mannose-1P_guanyltransferase"/>
</dbReference>
<dbReference type="PANTHER" id="PTHR22572">
    <property type="entry name" value="SUGAR-1-PHOSPHATE GUANYL TRANSFERASE"/>
    <property type="match status" value="1"/>
</dbReference>
<evidence type="ECO:0000313" key="3">
    <source>
        <dbReference type="EMBL" id="TBN55962.1"/>
    </source>
</evidence>
<dbReference type="SUPFAM" id="SSF53448">
    <property type="entry name" value="Nucleotide-diphospho-sugar transferases"/>
    <property type="match status" value="1"/>
</dbReference>
<organism evidence="3 4">
    <name type="scientific">Glaciihabitans arcticus</name>
    <dbReference type="NCBI Taxonomy" id="2668039"/>
    <lineage>
        <taxon>Bacteria</taxon>
        <taxon>Bacillati</taxon>
        <taxon>Actinomycetota</taxon>
        <taxon>Actinomycetes</taxon>
        <taxon>Micrococcales</taxon>
        <taxon>Microbacteriaceae</taxon>
        <taxon>Glaciihabitans</taxon>
    </lineage>
</organism>
<protein>
    <submittedName>
        <fullName evidence="3">CBS domain-containing protein</fullName>
    </submittedName>
</protein>
<dbReference type="SUPFAM" id="SSF54631">
    <property type="entry name" value="CBS-domain pair"/>
    <property type="match status" value="1"/>
</dbReference>
<dbReference type="CDD" id="cd06426">
    <property type="entry name" value="NTP_transferase_like_2"/>
    <property type="match status" value="1"/>
</dbReference>
<comment type="caution">
    <text evidence="3">The sequence shown here is derived from an EMBL/GenBank/DDBJ whole genome shotgun (WGS) entry which is preliminary data.</text>
</comment>
<dbReference type="InterPro" id="IPR029044">
    <property type="entry name" value="Nucleotide-diphossugar_trans"/>
</dbReference>